<organism evidence="2 3">
    <name type="scientific">Edaphosphingomonas fennica</name>
    <dbReference type="NCBI Taxonomy" id="114404"/>
    <lineage>
        <taxon>Bacteria</taxon>
        <taxon>Pseudomonadati</taxon>
        <taxon>Pseudomonadota</taxon>
        <taxon>Alphaproteobacteria</taxon>
        <taxon>Sphingomonadales</taxon>
        <taxon>Rhizorhabdaceae</taxon>
        <taxon>Edaphosphingomonas</taxon>
    </lineage>
</organism>
<dbReference type="RefSeq" id="WP_107394968.1">
    <property type="nucleotide sequence ID" value="NZ_PHHF01000047.1"/>
</dbReference>
<proteinExistence type="predicted"/>
<keyword evidence="3" id="KW-1185">Reference proteome</keyword>
<feature type="transmembrane region" description="Helical" evidence="1">
    <location>
        <begin position="349"/>
        <end position="372"/>
    </location>
</feature>
<keyword evidence="1" id="KW-0472">Membrane</keyword>
<comment type="caution">
    <text evidence="2">The sequence shown here is derived from an EMBL/GenBank/DDBJ whole genome shotgun (WGS) entry which is preliminary data.</text>
</comment>
<dbReference type="InterPro" id="IPR029044">
    <property type="entry name" value="Nucleotide-diphossugar_trans"/>
</dbReference>
<evidence type="ECO:0000313" key="3">
    <source>
        <dbReference type="Proteomes" id="UP000241206"/>
    </source>
</evidence>
<dbReference type="Pfam" id="PF13641">
    <property type="entry name" value="Glyco_tranf_2_3"/>
    <property type="match status" value="1"/>
</dbReference>
<protein>
    <recommendedName>
        <fullName evidence="4">Glycosyl transferase family protein</fullName>
    </recommendedName>
</protein>
<keyword evidence="1" id="KW-0812">Transmembrane</keyword>
<sequence>MPGAGALPWLLDAALREVALFAAIGILIGGIDDLAMDMLWLLRTAKRRLTVYRRHRPATAARLPPPDSPGRIAIFIGAWDEGEVIGPMLRHALDRLDHADFRIFVGVYPNDPATQMAVRAVQANHARGGRVRMVDGRLPGPTTKAECLNRLWLALLEEERATGIRFKAIVLHDAEDVVHPVELVVFDRLIERFALVQLPVIPLVVPGSLWISGHYCDEFAEAHGKQLVVREAIGAALPSAGVGCAIARDAIARIAATRGGLPFDADSLTEDYELGLRVAEMGGRGVFVRLPVDDGGPLVAVRAYFPATIDAAVRQKTRWLIGIALAGWDRLGWRGGIAEHWMRLRDRRAVLAALIVSAAYLALLLWAAAAVAHRAGGLPAPVLDPPLSTLCWINLGLLGWRMAMRCWMVWRFYGAREAMRAPVRMMVGNIIGIMAAWRALLFYLRSGRTALRWDKTRHRFPAGGAE</sequence>
<reference evidence="2 3" key="1">
    <citation type="submission" date="2017-11" db="EMBL/GenBank/DDBJ databases">
        <title>Sphingomonas oleivorans sp. nov., isolated from oil-contaminated soil.</title>
        <authorList>
            <person name="Wang L."/>
            <person name="Chen L."/>
        </authorList>
    </citation>
    <scope>NUCLEOTIDE SEQUENCE [LARGE SCALE GENOMIC DNA]</scope>
    <source>
        <strain evidence="2 3">K101</strain>
    </source>
</reference>
<dbReference type="NCBIfam" id="NF011307">
    <property type="entry name" value="PRK14716.1-5"/>
    <property type="match status" value="1"/>
</dbReference>
<keyword evidence="1" id="KW-1133">Transmembrane helix</keyword>
<feature type="transmembrane region" description="Helical" evidence="1">
    <location>
        <begin position="392"/>
        <end position="413"/>
    </location>
</feature>
<dbReference type="EMBL" id="PHHF01000047">
    <property type="protein sequence ID" value="PTD20423.1"/>
    <property type="molecule type" value="Genomic_DNA"/>
</dbReference>
<accession>A0A2T4HX90</accession>
<dbReference type="SUPFAM" id="SSF53448">
    <property type="entry name" value="Nucleotide-diphospho-sugar transferases"/>
    <property type="match status" value="1"/>
</dbReference>
<feature type="transmembrane region" description="Helical" evidence="1">
    <location>
        <begin position="425"/>
        <end position="444"/>
    </location>
</feature>
<dbReference type="Proteomes" id="UP000241206">
    <property type="component" value="Unassembled WGS sequence"/>
</dbReference>
<gene>
    <name evidence="2" type="ORF">CV103_11335</name>
</gene>
<name>A0A2T4HX90_9SPHN</name>
<evidence type="ECO:0000256" key="1">
    <source>
        <dbReference type="SAM" id="Phobius"/>
    </source>
</evidence>
<dbReference type="Gene3D" id="3.90.550.10">
    <property type="entry name" value="Spore Coat Polysaccharide Biosynthesis Protein SpsA, Chain A"/>
    <property type="match status" value="1"/>
</dbReference>
<evidence type="ECO:0008006" key="4">
    <source>
        <dbReference type="Google" id="ProtNLM"/>
    </source>
</evidence>
<feature type="transmembrane region" description="Helical" evidence="1">
    <location>
        <begin position="20"/>
        <end position="42"/>
    </location>
</feature>
<dbReference type="AlphaFoldDB" id="A0A2T4HX90"/>
<evidence type="ECO:0000313" key="2">
    <source>
        <dbReference type="EMBL" id="PTD20423.1"/>
    </source>
</evidence>